<protein>
    <submittedName>
        <fullName evidence="5">AraC-like DNA-binding protein</fullName>
    </submittedName>
</protein>
<gene>
    <name evidence="5" type="ORF">BJ993_004448</name>
</gene>
<dbReference type="Gene3D" id="1.10.10.60">
    <property type="entry name" value="Homeodomain-like"/>
    <property type="match status" value="1"/>
</dbReference>
<keyword evidence="2 5" id="KW-0238">DNA-binding</keyword>
<organism evidence="5 6">
    <name type="scientific">Nocardioides aromaticivorans</name>
    <dbReference type="NCBI Taxonomy" id="200618"/>
    <lineage>
        <taxon>Bacteria</taxon>
        <taxon>Bacillati</taxon>
        <taxon>Actinomycetota</taxon>
        <taxon>Actinomycetes</taxon>
        <taxon>Propionibacteriales</taxon>
        <taxon>Nocardioidaceae</taxon>
        <taxon>Nocardioides</taxon>
    </lineage>
</organism>
<dbReference type="Pfam" id="PF12625">
    <property type="entry name" value="Arabinose_bd"/>
    <property type="match status" value="1"/>
</dbReference>
<dbReference type="PANTHER" id="PTHR47894:SF1">
    <property type="entry name" value="HTH-TYPE TRANSCRIPTIONAL REGULATOR VQSM"/>
    <property type="match status" value="1"/>
</dbReference>
<reference evidence="5 6" key="1">
    <citation type="submission" date="2020-07" db="EMBL/GenBank/DDBJ databases">
        <title>Sequencing the genomes of 1000 actinobacteria strains.</title>
        <authorList>
            <person name="Klenk H.-P."/>
        </authorList>
    </citation>
    <scope>NUCLEOTIDE SEQUENCE [LARGE SCALE GENOMIC DNA]</scope>
    <source>
        <strain evidence="5 6">DSM 15131</strain>
    </source>
</reference>
<accession>A0A7Z0CQI4</accession>
<dbReference type="PANTHER" id="PTHR47894">
    <property type="entry name" value="HTH-TYPE TRANSCRIPTIONAL REGULATOR GADX"/>
    <property type="match status" value="1"/>
</dbReference>
<keyword evidence="3" id="KW-0804">Transcription</keyword>
<evidence type="ECO:0000256" key="1">
    <source>
        <dbReference type="ARBA" id="ARBA00023015"/>
    </source>
</evidence>
<sequence>MFEPPVTRSWDFPRQVAGTALLVAAGADAGVAPSVLLDGSGLGPRDLADHRREVTAQQELRVVRNLLAAAPSMTGVRVGTRYHASTFGPLGFALMSSATLGDAANLTFRFLDLSFTFCVPTAGTDGDQVVIGVDDGDLPADVRRFLVERDLTAVWTVLREIAGGAPRLTSLTLPIAPGESGALRSAFGTTPSAGDGRAELRLDAAWFDLPLPQANPHAFAMAEALCRELVASRRSRTGVVEEVRVLVAQRLADGAPMGAVAAVLGLSERSLRRHLTEAGTSYRTLLDEVRRSAAEELLARPGLSVDDVARELGYAEATSFGAAYRRWTGRSPRAGRTRPGR</sequence>
<evidence type="ECO:0000313" key="5">
    <source>
        <dbReference type="EMBL" id="NYI47368.1"/>
    </source>
</evidence>
<dbReference type="RefSeq" id="WP_179651328.1">
    <property type="nucleotide sequence ID" value="NZ_JACBZM010000001.1"/>
</dbReference>
<dbReference type="PROSITE" id="PS01124">
    <property type="entry name" value="HTH_ARAC_FAMILY_2"/>
    <property type="match status" value="1"/>
</dbReference>
<keyword evidence="1" id="KW-0805">Transcription regulation</keyword>
<evidence type="ECO:0000259" key="4">
    <source>
        <dbReference type="PROSITE" id="PS01124"/>
    </source>
</evidence>
<evidence type="ECO:0000256" key="2">
    <source>
        <dbReference type="ARBA" id="ARBA00023125"/>
    </source>
</evidence>
<dbReference type="SMART" id="SM00342">
    <property type="entry name" value="HTH_ARAC"/>
    <property type="match status" value="1"/>
</dbReference>
<dbReference type="Proteomes" id="UP000562045">
    <property type="component" value="Unassembled WGS sequence"/>
</dbReference>
<feature type="domain" description="HTH araC/xylS-type" evidence="4">
    <location>
        <begin position="241"/>
        <end position="338"/>
    </location>
</feature>
<dbReference type="AlphaFoldDB" id="A0A7Z0CQI4"/>
<dbReference type="InterPro" id="IPR018060">
    <property type="entry name" value="HTH_AraC"/>
</dbReference>
<dbReference type="InterPro" id="IPR009057">
    <property type="entry name" value="Homeodomain-like_sf"/>
</dbReference>
<evidence type="ECO:0000256" key="3">
    <source>
        <dbReference type="ARBA" id="ARBA00023163"/>
    </source>
</evidence>
<proteinExistence type="predicted"/>
<dbReference type="Pfam" id="PF12833">
    <property type="entry name" value="HTH_18"/>
    <property type="match status" value="1"/>
</dbReference>
<dbReference type="SUPFAM" id="SSF46689">
    <property type="entry name" value="Homeodomain-like"/>
    <property type="match status" value="1"/>
</dbReference>
<evidence type="ECO:0000313" key="6">
    <source>
        <dbReference type="Proteomes" id="UP000562045"/>
    </source>
</evidence>
<dbReference type="GO" id="GO:0000976">
    <property type="term" value="F:transcription cis-regulatory region binding"/>
    <property type="evidence" value="ECO:0007669"/>
    <property type="project" value="TreeGrafter"/>
</dbReference>
<dbReference type="EMBL" id="JACBZM010000001">
    <property type="protein sequence ID" value="NYI47368.1"/>
    <property type="molecule type" value="Genomic_DNA"/>
</dbReference>
<comment type="caution">
    <text evidence="5">The sequence shown here is derived from an EMBL/GenBank/DDBJ whole genome shotgun (WGS) entry which is preliminary data.</text>
</comment>
<dbReference type="InterPro" id="IPR032687">
    <property type="entry name" value="AraC-type_N"/>
</dbReference>
<dbReference type="GO" id="GO:0005829">
    <property type="term" value="C:cytosol"/>
    <property type="evidence" value="ECO:0007669"/>
    <property type="project" value="TreeGrafter"/>
</dbReference>
<dbReference type="GO" id="GO:0003700">
    <property type="term" value="F:DNA-binding transcription factor activity"/>
    <property type="evidence" value="ECO:0007669"/>
    <property type="project" value="InterPro"/>
</dbReference>
<name>A0A7Z0CQI4_9ACTN</name>